<organism evidence="3 4">
    <name type="scientific">Weissella diestrammenae</name>
    <dbReference type="NCBI Taxonomy" id="1162633"/>
    <lineage>
        <taxon>Bacteria</taxon>
        <taxon>Bacillati</taxon>
        <taxon>Bacillota</taxon>
        <taxon>Bacilli</taxon>
        <taxon>Lactobacillales</taxon>
        <taxon>Lactobacillaceae</taxon>
        <taxon>Weissella</taxon>
    </lineage>
</organism>
<feature type="signal peptide" evidence="2">
    <location>
        <begin position="1"/>
        <end position="29"/>
    </location>
</feature>
<evidence type="ECO:0008006" key="5">
    <source>
        <dbReference type="Google" id="ProtNLM"/>
    </source>
</evidence>
<accession>A0A7G9T436</accession>
<evidence type="ECO:0000313" key="3">
    <source>
        <dbReference type="EMBL" id="QNN74861.1"/>
    </source>
</evidence>
<keyword evidence="2" id="KW-0732">Signal</keyword>
<evidence type="ECO:0000256" key="2">
    <source>
        <dbReference type="SAM" id="SignalP"/>
    </source>
</evidence>
<dbReference type="AlphaFoldDB" id="A0A7G9T436"/>
<dbReference type="KEGG" id="wdi:H9L19_05535"/>
<feature type="region of interest" description="Disordered" evidence="1">
    <location>
        <begin position="31"/>
        <end position="109"/>
    </location>
</feature>
<reference evidence="3 4" key="1">
    <citation type="submission" date="2020-08" db="EMBL/GenBank/DDBJ databases">
        <title>Genome sequence of Weissella diestrammenae KACC 16890T.</title>
        <authorList>
            <person name="Hyun D.-W."/>
            <person name="Bae J.-W."/>
        </authorList>
    </citation>
    <scope>NUCLEOTIDE SEQUENCE [LARGE SCALE GENOMIC DNA]</scope>
    <source>
        <strain evidence="3 4">KACC 16890</strain>
    </source>
</reference>
<dbReference type="Proteomes" id="UP000515800">
    <property type="component" value="Chromosome"/>
</dbReference>
<evidence type="ECO:0000313" key="4">
    <source>
        <dbReference type="Proteomes" id="UP000515800"/>
    </source>
</evidence>
<gene>
    <name evidence="3" type="ORF">H9L19_05535</name>
</gene>
<keyword evidence="4" id="KW-1185">Reference proteome</keyword>
<sequence>MVRKNMTRLVLTLLLAGSLVNLTQPMAISADSSAPASSTSAASPTTDTSSSQSVSEVNRSESQTQPSSTDNAMEPTQADQGNAIAKQVQSRMVRDEIQPPSNANKPSNGGIWIVFTLREGFTIQPQAEQYVVSGTTVNFNLQIAAGFLSSKGVTQQEWKLDASNQWSGPTSSGTKDATGIGQLKSVTFSDNLTEGTYYFQFSYSNWGYLGLLTILKWLR</sequence>
<dbReference type="RefSeq" id="WP_187528696.1">
    <property type="nucleotide sequence ID" value="NZ_CP060724.1"/>
</dbReference>
<name>A0A7G9T436_9LACO</name>
<evidence type="ECO:0000256" key="1">
    <source>
        <dbReference type="SAM" id="MobiDB-lite"/>
    </source>
</evidence>
<feature type="compositionally biased region" description="Polar residues" evidence="1">
    <location>
        <begin position="52"/>
        <end position="71"/>
    </location>
</feature>
<feature type="compositionally biased region" description="Low complexity" evidence="1">
    <location>
        <begin position="31"/>
        <end position="51"/>
    </location>
</feature>
<proteinExistence type="predicted"/>
<protein>
    <recommendedName>
        <fullName evidence="5">Cell surface protein</fullName>
    </recommendedName>
</protein>
<dbReference type="EMBL" id="CP060724">
    <property type="protein sequence ID" value="QNN74861.1"/>
    <property type="molecule type" value="Genomic_DNA"/>
</dbReference>
<feature type="chain" id="PRO_5038384664" description="Cell surface protein" evidence="2">
    <location>
        <begin position="30"/>
        <end position="219"/>
    </location>
</feature>